<dbReference type="EMBL" id="MWWY01000024">
    <property type="protein sequence ID" value="OZG64334.1"/>
    <property type="molecule type" value="Genomic_DNA"/>
</dbReference>
<organism evidence="3 4">
    <name type="scientific">Bifidobacterium hapali</name>
    <dbReference type="NCBI Taxonomy" id="1630172"/>
    <lineage>
        <taxon>Bacteria</taxon>
        <taxon>Bacillati</taxon>
        <taxon>Actinomycetota</taxon>
        <taxon>Actinomycetes</taxon>
        <taxon>Bifidobacteriales</taxon>
        <taxon>Bifidobacteriaceae</taxon>
        <taxon>Bifidobacterium</taxon>
    </lineage>
</organism>
<keyword evidence="2" id="KW-0472">Membrane</keyword>
<reference evidence="3 4" key="1">
    <citation type="journal article" date="2017" name="BMC Genomics">
        <title>Comparative genomic and phylogenomic analyses of the Bifidobacteriaceae family.</title>
        <authorList>
            <person name="Lugli G.A."/>
            <person name="Milani C."/>
            <person name="Turroni F."/>
            <person name="Duranti S."/>
            <person name="Mancabelli L."/>
            <person name="Mangifesta M."/>
            <person name="Ferrario C."/>
            <person name="Modesto M."/>
            <person name="Mattarelli P."/>
            <person name="Jiri K."/>
            <person name="van Sinderen D."/>
            <person name="Ventura M."/>
        </authorList>
    </citation>
    <scope>NUCLEOTIDE SEQUENCE [LARGE SCALE GENOMIC DNA]</scope>
    <source>
        <strain evidence="3 4">DSM 100202</strain>
    </source>
</reference>
<evidence type="ECO:0000313" key="4">
    <source>
        <dbReference type="Proteomes" id="UP000216074"/>
    </source>
</evidence>
<gene>
    <name evidence="3" type="ORF">BHAP_1235</name>
</gene>
<feature type="transmembrane region" description="Helical" evidence="2">
    <location>
        <begin position="39"/>
        <end position="58"/>
    </location>
</feature>
<comment type="caution">
    <text evidence="3">The sequence shown here is derived from an EMBL/GenBank/DDBJ whole genome shotgun (WGS) entry which is preliminary data.</text>
</comment>
<sequence length="84" mass="9594">MKLPKLSTMYLIVTVINALSTILAVIDRDPENRHDTYRIAARGLNTCMWAVLAVAYFYHEKEEQEHEKDYDGNDACSTETAISK</sequence>
<protein>
    <recommendedName>
        <fullName evidence="5">Carbon starvation protein</fullName>
    </recommendedName>
</protein>
<dbReference type="Proteomes" id="UP000216074">
    <property type="component" value="Unassembled WGS sequence"/>
</dbReference>
<evidence type="ECO:0008006" key="5">
    <source>
        <dbReference type="Google" id="ProtNLM"/>
    </source>
</evidence>
<keyword evidence="2" id="KW-0812">Transmembrane</keyword>
<feature type="compositionally biased region" description="Polar residues" evidence="1">
    <location>
        <begin position="75"/>
        <end position="84"/>
    </location>
</feature>
<keyword evidence="2" id="KW-1133">Transmembrane helix</keyword>
<proteinExistence type="predicted"/>
<feature type="region of interest" description="Disordered" evidence="1">
    <location>
        <begin position="65"/>
        <end position="84"/>
    </location>
</feature>
<name>A0A261FYR0_9BIFI</name>
<keyword evidence="4" id="KW-1185">Reference proteome</keyword>
<evidence type="ECO:0000256" key="1">
    <source>
        <dbReference type="SAM" id="MobiDB-lite"/>
    </source>
</evidence>
<accession>A0A261FYR0</accession>
<dbReference type="AlphaFoldDB" id="A0A261FYR0"/>
<evidence type="ECO:0000313" key="3">
    <source>
        <dbReference type="EMBL" id="OZG64334.1"/>
    </source>
</evidence>
<evidence type="ECO:0000256" key="2">
    <source>
        <dbReference type="SAM" id="Phobius"/>
    </source>
</evidence>
<feature type="transmembrane region" description="Helical" evidence="2">
    <location>
        <begin position="6"/>
        <end position="27"/>
    </location>
</feature>
<dbReference type="RefSeq" id="WP_143248749.1">
    <property type="nucleotide sequence ID" value="NZ_MWWY01000024.1"/>
</dbReference>